<name>A0A4P7LJ01_9BURK</name>
<gene>
    <name evidence="1" type="ORF">E0W60_34290</name>
</gene>
<organism evidence="1 2">
    <name type="scientific">Cupriavidus oxalaticus</name>
    <dbReference type="NCBI Taxonomy" id="96344"/>
    <lineage>
        <taxon>Bacteria</taxon>
        <taxon>Pseudomonadati</taxon>
        <taxon>Pseudomonadota</taxon>
        <taxon>Betaproteobacteria</taxon>
        <taxon>Burkholderiales</taxon>
        <taxon>Burkholderiaceae</taxon>
        <taxon>Cupriavidus</taxon>
    </lineage>
</organism>
<reference evidence="1 2" key="1">
    <citation type="submission" date="2019-03" db="EMBL/GenBank/DDBJ databases">
        <title>Efficiently degradation of phenoxyalkanoic acid herbicides by Cupriavidus oxalaticus strain X32.</title>
        <authorList>
            <person name="Sheng X."/>
        </authorList>
    </citation>
    <scope>NUCLEOTIDE SEQUENCE [LARGE SCALE GENOMIC DNA]</scope>
    <source>
        <strain evidence="1 2">X32</strain>
        <plasmid evidence="1 2">unnamed3</plasmid>
    </source>
</reference>
<evidence type="ECO:0000313" key="2">
    <source>
        <dbReference type="Proteomes" id="UP000295294"/>
    </source>
</evidence>
<protein>
    <submittedName>
        <fullName evidence="1">Uncharacterized protein</fullName>
    </submittedName>
</protein>
<evidence type="ECO:0000313" key="1">
    <source>
        <dbReference type="EMBL" id="QBY56130.1"/>
    </source>
</evidence>
<keyword evidence="1" id="KW-0614">Plasmid</keyword>
<proteinExistence type="predicted"/>
<dbReference type="EMBL" id="CP038638">
    <property type="protein sequence ID" value="QBY56130.1"/>
    <property type="molecule type" value="Genomic_DNA"/>
</dbReference>
<dbReference type="KEGG" id="cox:E0W60_34290"/>
<accession>A0A4P7LJ01</accession>
<dbReference type="RefSeq" id="WP_135707295.1">
    <property type="nucleotide sequence ID" value="NZ_CP038638.1"/>
</dbReference>
<dbReference type="Proteomes" id="UP000295294">
    <property type="component" value="Plasmid unnamed3"/>
</dbReference>
<dbReference type="AlphaFoldDB" id="A0A4P7LJ01"/>
<sequence length="133" mass="14791">MRTPLNETTRAKVLDALLAGREINGTLFANEVGTSASNVLKILRQVGDALDFRTARKEASRNRIYCRARDLKQLQLAREAMTYGGGPNQHGNRPTFNFSALLGVWPISPPRDMGLPSLVHRLAPEDDELFSEE</sequence>
<geneLocation type="plasmid" evidence="1">
    <name>unnamed3</name>
</geneLocation>